<dbReference type="SUPFAM" id="SSF103473">
    <property type="entry name" value="MFS general substrate transporter"/>
    <property type="match status" value="1"/>
</dbReference>
<feature type="transmembrane region" description="Helical" evidence="7">
    <location>
        <begin position="250"/>
        <end position="267"/>
    </location>
</feature>
<dbReference type="InterPro" id="IPR020846">
    <property type="entry name" value="MFS_dom"/>
</dbReference>
<protein>
    <submittedName>
        <fullName evidence="9">Major facilitator superfamily transporter</fullName>
    </submittedName>
</protein>
<reference evidence="9 10" key="1">
    <citation type="submission" date="2018-01" db="EMBL/GenBank/DDBJ databases">
        <title>Harnessing the power of phylogenomics to disentangle the directionality and signatures of interkingdom host jumping in the parasitic fungal genus Tolypocladium.</title>
        <authorList>
            <person name="Quandt C.A."/>
            <person name="Patterson W."/>
            <person name="Spatafora J.W."/>
        </authorList>
    </citation>
    <scope>NUCLEOTIDE SEQUENCE [LARGE SCALE GENOMIC DNA]</scope>
    <source>
        <strain evidence="9 10">NRBC 100945</strain>
    </source>
</reference>
<keyword evidence="4 7" id="KW-0472">Membrane</keyword>
<feature type="transmembrane region" description="Helical" evidence="7">
    <location>
        <begin position="545"/>
        <end position="568"/>
    </location>
</feature>
<feature type="transmembrane region" description="Helical" evidence="7">
    <location>
        <begin position="279"/>
        <end position="296"/>
    </location>
</feature>
<dbReference type="AlphaFoldDB" id="A0A2S4KP51"/>
<gene>
    <name evidence="9" type="ORF">TPAR_07848</name>
</gene>
<evidence type="ECO:0000259" key="8">
    <source>
        <dbReference type="PROSITE" id="PS50850"/>
    </source>
</evidence>
<dbReference type="InterPro" id="IPR011701">
    <property type="entry name" value="MFS"/>
</dbReference>
<evidence type="ECO:0000256" key="1">
    <source>
        <dbReference type="ARBA" id="ARBA00004141"/>
    </source>
</evidence>
<organism evidence="9 10">
    <name type="scientific">Tolypocladium paradoxum</name>
    <dbReference type="NCBI Taxonomy" id="94208"/>
    <lineage>
        <taxon>Eukaryota</taxon>
        <taxon>Fungi</taxon>
        <taxon>Dikarya</taxon>
        <taxon>Ascomycota</taxon>
        <taxon>Pezizomycotina</taxon>
        <taxon>Sordariomycetes</taxon>
        <taxon>Hypocreomycetidae</taxon>
        <taxon>Hypocreales</taxon>
        <taxon>Ophiocordycipitaceae</taxon>
        <taxon>Tolypocladium</taxon>
    </lineage>
</organism>
<feature type="transmembrane region" description="Helical" evidence="7">
    <location>
        <begin position="478"/>
        <end position="497"/>
    </location>
</feature>
<accession>A0A2S4KP51</accession>
<dbReference type="FunFam" id="1.20.1250.20:FF:000011">
    <property type="entry name" value="MFS multidrug transporter, putative"/>
    <property type="match status" value="1"/>
</dbReference>
<dbReference type="CDD" id="cd17323">
    <property type="entry name" value="MFS_Tpo1_MDR_like"/>
    <property type="match status" value="1"/>
</dbReference>
<dbReference type="InterPro" id="IPR036259">
    <property type="entry name" value="MFS_trans_sf"/>
</dbReference>
<evidence type="ECO:0000256" key="3">
    <source>
        <dbReference type="ARBA" id="ARBA00022989"/>
    </source>
</evidence>
<feature type="domain" description="Major facilitator superfamily (MFS) profile" evidence="8">
    <location>
        <begin position="212"/>
        <end position="641"/>
    </location>
</feature>
<dbReference type="STRING" id="94208.A0A2S4KP51"/>
<evidence type="ECO:0000256" key="4">
    <source>
        <dbReference type="ARBA" id="ARBA00023136"/>
    </source>
</evidence>
<comment type="caution">
    <text evidence="9">The sequence shown here is derived from an EMBL/GenBank/DDBJ whole genome shotgun (WGS) entry which is preliminary data.</text>
</comment>
<name>A0A2S4KP51_9HYPO</name>
<keyword evidence="10" id="KW-1185">Reference proteome</keyword>
<evidence type="ECO:0000256" key="5">
    <source>
        <dbReference type="ARBA" id="ARBA00023180"/>
    </source>
</evidence>
<feature type="transmembrane region" description="Helical" evidence="7">
    <location>
        <begin position="210"/>
        <end position="238"/>
    </location>
</feature>
<evidence type="ECO:0000313" key="9">
    <source>
        <dbReference type="EMBL" id="POR31946.1"/>
    </source>
</evidence>
<dbReference type="Proteomes" id="UP000237481">
    <property type="component" value="Unassembled WGS sequence"/>
</dbReference>
<dbReference type="PANTHER" id="PTHR23502:SF60">
    <property type="entry name" value="MAJOR FACILITATOR SUPERFAMILY (MFS) PROFILE DOMAIN-CONTAINING PROTEIN-RELATED"/>
    <property type="match status" value="1"/>
</dbReference>
<proteinExistence type="predicted"/>
<dbReference type="Pfam" id="PF07690">
    <property type="entry name" value="MFS_1"/>
    <property type="match status" value="1"/>
</dbReference>
<evidence type="ECO:0000256" key="6">
    <source>
        <dbReference type="SAM" id="MobiDB-lite"/>
    </source>
</evidence>
<comment type="subcellular location">
    <subcellularLocation>
        <location evidence="1">Membrane</location>
        <topology evidence="1">Multi-pass membrane protein</topology>
    </subcellularLocation>
</comment>
<feature type="transmembrane region" description="Helical" evidence="7">
    <location>
        <begin position="439"/>
        <end position="458"/>
    </location>
</feature>
<evidence type="ECO:0000256" key="2">
    <source>
        <dbReference type="ARBA" id="ARBA00022692"/>
    </source>
</evidence>
<sequence>MPLFRSGVGRPNCKCPVQEKLTTLPPVTRVYPVLCSGGLCNPGGLRAKWTCAKYVSDSAVTAGSMQHSPPTPYSGRRCEPPTLHVVNVGCWAGDWTCLGRVPLGAEQRVRRFSYSPGPKAAPYPDRDSGALTPTDAQSIMDQHRSNDDKSQALDVEKAVLDIEKVAPADLAHLAGPETKQAEDAADPLLVTFQGHDDPAHPFNWSQPKKWAITLLLSMGGLVTLMSGAMLAPALGAIAHDFQTDEEQTQIFLSIFVLAFAFGPMVLAPVTEIFGRRPVWILWSCFYILWNTVAGFSRSPGLMIASRVLSGLGASAEFAVSNPVLADCWEPAQRGVSFAISSFVPLLGPAIGPIVGGAVTQAIGWRWIFWITSIFDAILVIIAIFVFSETYQVIILTKKAAELRKATGKPYHAEGDGGKLSTKLSQSLSRPLRLLLTQPIIQLVGVFLAYNFGILYIALSTFATLWTERYGQGEAASGLHYIAIVIGYTIAAQVGARVMDWLWAYLQARAGGNETAPEYRVPLMVPGAVLIPVGLFVYGWTAQERLHWIAPDIGIAIFGCGIILNTQALQAYVMEAYRKYVASASAASQFLRSIAGFAFPIFAPAMYQHLGYGWGNSLLAFTSIALGLPAPALLWFYGAKLRAMGKPQW</sequence>
<feature type="transmembrane region" description="Helical" evidence="7">
    <location>
        <begin position="618"/>
        <end position="638"/>
    </location>
</feature>
<dbReference type="PROSITE" id="PS50850">
    <property type="entry name" value="MFS"/>
    <property type="match status" value="1"/>
</dbReference>
<keyword evidence="3 7" id="KW-1133">Transmembrane helix</keyword>
<keyword evidence="5" id="KW-0325">Glycoprotein</keyword>
<feature type="transmembrane region" description="Helical" evidence="7">
    <location>
        <begin position="366"/>
        <end position="387"/>
    </location>
</feature>
<evidence type="ECO:0000313" key="10">
    <source>
        <dbReference type="Proteomes" id="UP000237481"/>
    </source>
</evidence>
<dbReference type="Gene3D" id="1.20.1250.20">
    <property type="entry name" value="MFS general substrate transporter like domains"/>
    <property type="match status" value="1"/>
</dbReference>
<feature type="transmembrane region" description="Helical" evidence="7">
    <location>
        <begin position="589"/>
        <end position="606"/>
    </location>
</feature>
<dbReference type="GO" id="GO:0016020">
    <property type="term" value="C:membrane"/>
    <property type="evidence" value="ECO:0007669"/>
    <property type="project" value="UniProtKB-SubCell"/>
</dbReference>
<dbReference type="OrthoDB" id="6770063at2759"/>
<dbReference type="GO" id="GO:0022857">
    <property type="term" value="F:transmembrane transporter activity"/>
    <property type="evidence" value="ECO:0007669"/>
    <property type="project" value="InterPro"/>
</dbReference>
<keyword evidence="2 7" id="KW-0812">Transmembrane</keyword>
<feature type="transmembrane region" description="Helical" evidence="7">
    <location>
        <begin position="334"/>
        <end position="354"/>
    </location>
</feature>
<dbReference type="EMBL" id="PKSG01000940">
    <property type="protein sequence ID" value="POR31946.1"/>
    <property type="molecule type" value="Genomic_DNA"/>
</dbReference>
<feature type="region of interest" description="Disordered" evidence="6">
    <location>
        <begin position="114"/>
        <end position="133"/>
    </location>
</feature>
<evidence type="ECO:0000256" key="7">
    <source>
        <dbReference type="SAM" id="Phobius"/>
    </source>
</evidence>
<feature type="transmembrane region" description="Helical" evidence="7">
    <location>
        <begin position="518"/>
        <end position="539"/>
    </location>
</feature>
<dbReference type="PANTHER" id="PTHR23502">
    <property type="entry name" value="MAJOR FACILITATOR SUPERFAMILY"/>
    <property type="match status" value="1"/>
</dbReference>